<dbReference type="InterPro" id="IPR002110">
    <property type="entry name" value="Ankyrin_rpt"/>
</dbReference>
<evidence type="ECO:0000256" key="1">
    <source>
        <dbReference type="ARBA" id="ARBA00022737"/>
    </source>
</evidence>
<gene>
    <name evidence="4" type="ORF">BJX63DRAFT_435533</name>
</gene>
<dbReference type="SUPFAM" id="SSF48403">
    <property type="entry name" value="Ankyrin repeat"/>
    <property type="match status" value="2"/>
</dbReference>
<dbReference type="InterPro" id="IPR051165">
    <property type="entry name" value="Multifunctional_ANK_Repeat"/>
</dbReference>
<comment type="caution">
    <text evidence="4">The sequence shown here is derived from an EMBL/GenBank/DDBJ whole genome shotgun (WGS) entry which is preliminary data.</text>
</comment>
<dbReference type="Gene3D" id="1.25.40.20">
    <property type="entry name" value="Ankyrin repeat-containing domain"/>
    <property type="match status" value="2"/>
</dbReference>
<feature type="repeat" description="ANK" evidence="3">
    <location>
        <begin position="504"/>
        <end position="536"/>
    </location>
</feature>
<dbReference type="PROSITE" id="PS50088">
    <property type="entry name" value="ANK_REPEAT"/>
    <property type="match status" value="4"/>
</dbReference>
<keyword evidence="1" id="KW-0677">Repeat</keyword>
<organism evidence="4 5">
    <name type="scientific">Aspergillus granulosus</name>
    <dbReference type="NCBI Taxonomy" id="176169"/>
    <lineage>
        <taxon>Eukaryota</taxon>
        <taxon>Fungi</taxon>
        <taxon>Dikarya</taxon>
        <taxon>Ascomycota</taxon>
        <taxon>Pezizomycotina</taxon>
        <taxon>Eurotiomycetes</taxon>
        <taxon>Eurotiomycetidae</taxon>
        <taxon>Eurotiales</taxon>
        <taxon>Aspergillaceae</taxon>
        <taxon>Aspergillus</taxon>
        <taxon>Aspergillus subgen. Nidulantes</taxon>
    </lineage>
</organism>
<protein>
    <submittedName>
        <fullName evidence="4">Ankyrin repeat-containing domain protein</fullName>
    </submittedName>
</protein>
<evidence type="ECO:0000313" key="4">
    <source>
        <dbReference type="EMBL" id="KAL2809051.1"/>
    </source>
</evidence>
<name>A0ABR4H0X5_9EURO</name>
<sequence>MLTSSPELEARPLDIWTPIGHELKRAVDERDVACICKVLKEHERTGRIPYGFKDSMLEHAAETGQEEFVTALLEHGAKIDSAGTAVRLAAKTGTLRRFGSCWEVYGCYRSGHGRIATVRAMLDQRLDADLIYQCADCIAGHKNKCGRCRSENAIQLAAEYGHSEIVELLLSRGAIPKHEKNSKTALHRAAGGGRTPLLEAATHPYAGVFDLLLLAGCKIDDNEREWLPHMIRSKNSKALGRILPHLPSATFRRFSRDIPTIRNVLEQAVMTGDAAVTRLILDYAHRHNLLKDVDYKWVFWSATASSTEELMEIFVEYCPWTDEVTREEHIFKAVKEKARLGHLNAVLMLIEWHYEFGRNTPLLMAGFLSAIFYGQAATVQGLIEQAGAELNTPISRRASEKAGRGNEGDYPLHVAAHGGSAEVCEILFEYGADPNIREILDRTPLHSVWRGAAAQVLINYGADIEARDRFGHTAMHLAVTRFHGSEVITCLHTAGAALNPKDLAGKTPFHLAAKQCYSENYNCLLEFGADDNICDNKGVSARECYKAYHNNTPRGYKEYQESRWLR</sequence>
<dbReference type="Pfam" id="PF12796">
    <property type="entry name" value="Ank_2"/>
    <property type="match status" value="2"/>
</dbReference>
<keyword evidence="5" id="KW-1185">Reference proteome</keyword>
<accession>A0ABR4H0X5</accession>
<feature type="repeat" description="ANK" evidence="3">
    <location>
        <begin position="407"/>
        <end position="439"/>
    </location>
</feature>
<keyword evidence="2 3" id="KW-0040">ANK repeat</keyword>
<evidence type="ECO:0000313" key="5">
    <source>
        <dbReference type="Proteomes" id="UP001610334"/>
    </source>
</evidence>
<dbReference type="Proteomes" id="UP001610334">
    <property type="component" value="Unassembled WGS sequence"/>
</dbReference>
<dbReference type="PANTHER" id="PTHR24123">
    <property type="entry name" value="ANKYRIN REPEAT-CONTAINING"/>
    <property type="match status" value="1"/>
</dbReference>
<feature type="repeat" description="ANK" evidence="3">
    <location>
        <begin position="52"/>
        <end position="84"/>
    </location>
</feature>
<feature type="repeat" description="ANK" evidence="3">
    <location>
        <begin position="149"/>
        <end position="174"/>
    </location>
</feature>
<dbReference type="PANTHER" id="PTHR24123:SF141">
    <property type="entry name" value="ANKYRIN 2, ISOFORM U"/>
    <property type="match status" value="1"/>
</dbReference>
<dbReference type="EMBL" id="JBFXLT010000097">
    <property type="protein sequence ID" value="KAL2809051.1"/>
    <property type="molecule type" value="Genomic_DNA"/>
</dbReference>
<proteinExistence type="predicted"/>
<dbReference type="PRINTS" id="PR01415">
    <property type="entry name" value="ANKYRIN"/>
</dbReference>
<reference evidence="4 5" key="1">
    <citation type="submission" date="2024-07" db="EMBL/GenBank/DDBJ databases">
        <title>Section-level genome sequencing and comparative genomics of Aspergillus sections Usti and Cavernicolus.</title>
        <authorList>
            <consortium name="Lawrence Berkeley National Laboratory"/>
            <person name="Nybo J.L."/>
            <person name="Vesth T.C."/>
            <person name="Theobald S."/>
            <person name="Frisvad J.C."/>
            <person name="Larsen T.O."/>
            <person name="Kjaerboelling I."/>
            <person name="Rothschild-Mancinelli K."/>
            <person name="Lyhne E.K."/>
            <person name="Kogle M.E."/>
            <person name="Barry K."/>
            <person name="Clum A."/>
            <person name="Na H."/>
            <person name="Ledsgaard L."/>
            <person name="Lin J."/>
            <person name="Lipzen A."/>
            <person name="Kuo A."/>
            <person name="Riley R."/>
            <person name="Mondo S."/>
            <person name="Labutti K."/>
            <person name="Haridas S."/>
            <person name="Pangalinan J."/>
            <person name="Salamov A.A."/>
            <person name="Simmons B.A."/>
            <person name="Magnuson J.K."/>
            <person name="Chen J."/>
            <person name="Drula E."/>
            <person name="Henrissat B."/>
            <person name="Wiebenga A."/>
            <person name="Lubbers R.J."/>
            <person name="Gomes A.C."/>
            <person name="Makela M.R."/>
            <person name="Stajich J."/>
            <person name="Grigoriev I.V."/>
            <person name="Mortensen U.H."/>
            <person name="De Vries R.P."/>
            <person name="Baker S.E."/>
            <person name="Andersen M.R."/>
        </authorList>
    </citation>
    <scope>NUCLEOTIDE SEQUENCE [LARGE SCALE GENOMIC DNA]</scope>
    <source>
        <strain evidence="4 5">CBS 588.65</strain>
    </source>
</reference>
<evidence type="ECO:0000256" key="2">
    <source>
        <dbReference type="ARBA" id="ARBA00023043"/>
    </source>
</evidence>
<evidence type="ECO:0000256" key="3">
    <source>
        <dbReference type="PROSITE-ProRule" id="PRU00023"/>
    </source>
</evidence>
<dbReference type="Pfam" id="PF00023">
    <property type="entry name" value="Ank"/>
    <property type="match status" value="1"/>
</dbReference>
<dbReference type="SMART" id="SM00248">
    <property type="entry name" value="ANK"/>
    <property type="match status" value="8"/>
</dbReference>
<dbReference type="InterPro" id="IPR036770">
    <property type="entry name" value="Ankyrin_rpt-contain_sf"/>
</dbReference>
<dbReference type="PROSITE" id="PS50297">
    <property type="entry name" value="ANK_REP_REGION"/>
    <property type="match status" value="3"/>
</dbReference>